<dbReference type="PROSITE" id="PS00108">
    <property type="entry name" value="PROTEIN_KINASE_ST"/>
    <property type="match status" value="1"/>
</dbReference>
<dbReference type="PANTHER" id="PTHR43671:SF13">
    <property type="entry name" value="SERINE_THREONINE-PROTEIN KINASE NEK2"/>
    <property type="match status" value="1"/>
</dbReference>
<evidence type="ECO:0000256" key="2">
    <source>
        <dbReference type="ARBA" id="ARBA00012513"/>
    </source>
</evidence>
<comment type="similarity">
    <text evidence="1">Belongs to the protein kinase superfamily. NEK Ser/Thr protein kinase family. NIMA subfamily.</text>
</comment>
<dbReference type="InterPro" id="IPR000719">
    <property type="entry name" value="Prot_kinase_dom"/>
</dbReference>
<keyword evidence="8" id="KW-0723">Serine/threonine-protein kinase</keyword>
<dbReference type="SMART" id="SM00220">
    <property type="entry name" value="S_TKc"/>
    <property type="match status" value="1"/>
</dbReference>
<feature type="region of interest" description="Disordered" evidence="9">
    <location>
        <begin position="278"/>
        <end position="399"/>
    </location>
</feature>
<evidence type="ECO:0000256" key="7">
    <source>
        <dbReference type="PROSITE-ProRule" id="PRU10141"/>
    </source>
</evidence>
<gene>
    <name evidence="11" type="ORF">ACJMK2_015382</name>
</gene>
<keyword evidence="3" id="KW-0808">Transferase</keyword>
<dbReference type="PROSITE" id="PS50011">
    <property type="entry name" value="PROTEIN_KINASE_DOM"/>
    <property type="match status" value="1"/>
</dbReference>
<comment type="caution">
    <text evidence="11">The sequence shown here is derived from an EMBL/GenBank/DDBJ whole genome shotgun (WGS) entry which is preliminary data.</text>
</comment>
<dbReference type="EC" id="2.7.11.1" evidence="2"/>
<name>A0ABD3UTF3_SINWO</name>
<dbReference type="GO" id="GO:0005524">
    <property type="term" value="F:ATP binding"/>
    <property type="evidence" value="ECO:0007669"/>
    <property type="project" value="UniProtKB-UniRule"/>
</dbReference>
<keyword evidence="6 7" id="KW-0067">ATP-binding</keyword>
<proteinExistence type="inferred from homology"/>
<feature type="domain" description="Protein kinase" evidence="10">
    <location>
        <begin position="7"/>
        <end position="264"/>
    </location>
</feature>
<dbReference type="SUPFAM" id="SSF56112">
    <property type="entry name" value="Protein kinase-like (PK-like)"/>
    <property type="match status" value="1"/>
</dbReference>
<feature type="compositionally biased region" description="Polar residues" evidence="9">
    <location>
        <begin position="307"/>
        <end position="344"/>
    </location>
</feature>
<dbReference type="Proteomes" id="UP001634394">
    <property type="component" value="Unassembled WGS sequence"/>
</dbReference>
<evidence type="ECO:0000256" key="9">
    <source>
        <dbReference type="SAM" id="MobiDB-lite"/>
    </source>
</evidence>
<dbReference type="Pfam" id="PF00069">
    <property type="entry name" value="Pkinase"/>
    <property type="match status" value="1"/>
</dbReference>
<feature type="compositionally biased region" description="Basic residues" evidence="9">
    <location>
        <begin position="378"/>
        <end position="391"/>
    </location>
</feature>
<evidence type="ECO:0000256" key="1">
    <source>
        <dbReference type="ARBA" id="ARBA00010886"/>
    </source>
</evidence>
<feature type="compositionally biased region" description="Basic and acidic residues" evidence="9">
    <location>
        <begin position="284"/>
        <end position="304"/>
    </location>
</feature>
<reference evidence="11 12" key="1">
    <citation type="submission" date="2024-11" db="EMBL/GenBank/DDBJ databases">
        <title>Chromosome-level genome assembly of the freshwater bivalve Anodonta woodiana.</title>
        <authorList>
            <person name="Chen X."/>
        </authorList>
    </citation>
    <scope>NUCLEOTIDE SEQUENCE [LARGE SCALE GENOMIC DNA]</scope>
    <source>
        <strain evidence="11">MN2024</strain>
        <tissue evidence="11">Gills</tissue>
    </source>
</reference>
<organism evidence="11 12">
    <name type="scientific">Sinanodonta woodiana</name>
    <name type="common">Chinese pond mussel</name>
    <name type="synonym">Anodonta woodiana</name>
    <dbReference type="NCBI Taxonomy" id="1069815"/>
    <lineage>
        <taxon>Eukaryota</taxon>
        <taxon>Metazoa</taxon>
        <taxon>Spiralia</taxon>
        <taxon>Lophotrochozoa</taxon>
        <taxon>Mollusca</taxon>
        <taxon>Bivalvia</taxon>
        <taxon>Autobranchia</taxon>
        <taxon>Heteroconchia</taxon>
        <taxon>Palaeoheterodonta</taxon>
        <taxon>Unionida</taxon>
        <taxon>Unionoidea</taxon>
        <taxon>Unionidae</taxon>
        <taxon>Unioninae</taxon>
        <taxon>Sinanodonta</taxon>
    </lineage>
</organism>
<dbReference type="InterPro" id="IPR008271">
    <property type="entry name" value="Ser/Thr_kinase_AS"/>
</dbReference>
<dbReference type="GO" id="GO:0004674">
    <property type="term" value="F:protein serine/threonine kinase activity"/>
    <property type="evidence" value="ECO:0007669"/>
    <property type="project" value="UniProtKB-KW"/>
</dbReference>
<dbReference type="EMBL" id="JBJQND010000015">
    <property type="protein sequence ID" value="KAL3851653.1"/>
    <property type="molecule type" value="Genomic_DNA"/>
</dbReference>
<evidence type="ECO:0000256" key="4">
    <source>
        <dbReference type="ARBA" id="ARBA00022741"/>
    </source>
</evidence>
<keyword evidence="4 7" id="KW-0547">Nucleotide-binding</keyword>
<evidence type="ECO:0000256" key="6">
    <source>
        <dbReference type="ARBA" id="ARBA00022840"/>
    </source>
</evidence>
<evidence type="ECO:0000313" key="12">
    <source>
        <dbReference type="Proteomes" id="UP001634394"/>
    </source>
</evidence>
<sequence>MAVYGNYRLYEVLGIGTYGTVRKCRRVDITDGEKLAVKLIKVQGLKTKEKDYLNRELNLLRTVTHKNIVQLIECFLSDDKSQMCIVMEFCAGGTLKQYVDRKRGSIKEIKCLHILLQMCEAVKFLCMNAIIHRDIKTTNVLLTQDKTVKLADFGVAKLMDNPEMMNLTYHVGTPNYMSPEMVLDQPYDHKLDMWGIGICLYEMMAKKMLFDVESLPQLQEEMKKYKEPDTTNLPYSKELLEILKRLLRKKSTQRPTPFQLHLWIENISQKGLTTAIASDSTYEESSHQQHRDITARNGSPRKDGAPTSKSLENTQRQDIAQRTNASLRASTVHTGASYNPNTPQRTKEDKLSQSLSSPLETDQDKCDTSGYESGQGKMKQRRRVKSPRKRNSASPSDHLRYFTDELGDNMADEMNDIVRQTLHMSDQELLETLERLVGTEIIDKYSKDILNWRKVIKPWQSDL</sequence>
<dbReference type="Gene3D" id="1.10.510.10">
    <property type="entry name" value="Transferase(Phosphotransferase) domain 1"/>
    <property type="match status" value="1"/>
</dbReference>
<dbReference type="InterPro" id="IPR050660">
    <property type="entry name" value="NEK_Ser/Thr_kinase"/>
</dbReference>
<protein>
    <recommendedName>
        <fullName evidence="2">non-specific serine/threonine protein kinase</fullName>
        <ecNumber evidence="2">2.7.11.1</ecNumber>
    </recommendedName>
</protein>
<evidence type="ECO:0000259" key="10">
    <source>
        <dbReference type="PROSITE" id="PS50011"/>
    </source>
</evidence>
<evidence type="ECO:0000256" key="8">
    <source>
        <dbReference type="RuleBase" id="RU000304"/>
    </source>
</evidence>
<keyword evidence="5" id="KW-0418">Kinase</keyword>
<keyword evidence="12" id="KW-1185">Reference proteome</keyword>
<evidence type="ECO:0000256" key="5">
    <source>
        <dbReference type="ARBA" id="ARBA00022777"/>
    </source>
</evidence>
<dbReference type="InterPro" id="IPR017441">
    <property type="entry name" value="Protein_kinase_ATP_BS"/>
</dbReference>
<dbReference type="InterPro" id="IPR011009">
    <property type="entry name" value="Kinase-like_dom_sf"/>
</dbReference>
<feature type="binding site" evidence="7">
    <location>
        <position position="38"/>
    </location>
    <ligand>
        <name>ATP</name>
        <dbReference type="ChEBI" id="CHEBI:30616"/>
    </ligand>
</feature>
<dbReference type="PROSITE" id="PS00107">
    <property type="entry name" value="PROTEIN_KINASE_ATP"/>
    <property type="match status" value="1"/>
</dbReference>
<evidence type="ECO:0000313" key="11">
    <source>
        <dbReference type="EMBL" id="KAL3851653.1"/>
    </source>
</evidence>
<accession>A0ABD3UTF3</accession>
<evidence type="ECO:0000256" key="3">
    <source>
        <dbReference type="ARBA" id="ARBA00022679"/>
    </source>
</evidence>
<dbReference type="PANTHER" id="PTHR43671">
    <property type="entry name" value="SERINE/THREONINE-PROTEIN KINASE NEK"/>
    <property type="match status" value="1"/>
</dbReference>
<dbReference type="AlphaFoldDB" id="A0ABD3UTF3"/>